<proteinExistence type="predicted"/>
<reference evidence="1" key="1">
    <citation type="submission" date="2025-08" db="UniProtKB">
        <authorList>
            <consortium name="Ensembl"/>
        </authorList>
    </citation>
    <scope>IDENTIFICATION</scope>
</reference>
<dbReference type="Ensembl" id="ENSOABT00000045006.2">
    <property type="protein sequence ID" value="ENSOABP00000043848.1"/>
    <property type="gene ID" value="ENSOABG00000019702.2"/>
</dbReference>
<evidence type="ECO:0000313" key="1">
    <source>
        <dbReference type="Ensembl" id="ENSOABP00000043848.1"/>
    </source>
</evidence>
<evidence type="ECO:0000313" key="2">
    <source>
        <dbReference type="Proteomes" id="UP000472276"/>
    </source>
</evidence>
<keyword evidence="2" id="KW-1185">Reference proteome</keyword>
<dbReference type="AlphaFoldDB" id="A0A668V0V5"/>
<sequence>MHCNGALCSCSTGEGQNTRFIHGPRLICVHVPLQSLLHDLGESVSHYYCNHSVYVGNEVSLPLHHLSHTQPSVQECDLTRHVGPLTSGFFIPLSVSPSSFRYQGHVSATAAAADETCLWRSVLRGRSPQTSDARLSSGVSSRICSSRSLRGLATES</sequence>
<name>A0A668V0V5_OREAU</name>
<dbReference type="Proteomes" id="UP000472276">
    <property type="component" value="Unassembled WGS sequence"/>
</dbReference>
<protein>
    <submittedName>
        <fullName evidence="1">Uncharacterized protein</fullName>
    </submittedName>
</protein>
<reference evidence="1" key="2">
    <citation type="submission" date="2025-09" db="UniProtKB">
        <authorList>
            <consortium name="Ensembl"/>
        </authorList>
    </citation>
    <scope>IDENTIFICATION</scope>
</reference>
<organism evidence="1 2">
    <name type="scientific">Oreochromis aureus</name>
    <name type="common">Israeli tilapia</name>
    <name type="synonym">Chromis aureus</name>
    <dbReference type="NCBI Taxonomy" id="47969"/>
    <lineage>
        <taxon>Eukaryota</taxon>
        <taxon>Metazoa</taxon>
        <taxon>Chordata</taxon>
        <taxon>Craniata</taxon>
        <taxon>Vertebrata</taxon>
        <taxon>Euteleostomi</taxon>
        <taxon>Actinopterygii</taxon>
        <taxon>Neopterygii</taxon>
        <taxon>Teleostei</taxon>
        <taxon>Neoteleostei</taxon>
        <taxon>Acanthomorphata</taxon>
        <taxon>Ovalentaria</taxon>
        <taxon>Cichlomorphae</taxon>
        <taxon>Cichliformes</taxon>
        <taxon>Cichlidae</taxon>
        <taxon>African cichlids</taxon>
        <taxon>Pseudocrenilabrinae</taxon>
        <taxon>Oreochromini</taxon>
        <taxon>Oreochromis</taxon>
    </lineage>
</organism>
<accession>A0A668V0V5</accession>